<feature type="compositionally biased region" description="Low complexity" evidence="1">
    <location>
        <begin position="796"/>
        <end position="809"/>
    </location>
</feature>
<organism evidence="2 3">
    <name type="scientific">Cucurbitaria berberidis CBS 394.84</name>
    <dbReference type="NCBI Taxonomy" id="1168544"/>
    <lineage>
        <taxon>Eukaryota</taxon>
        <taxon>Fungi</taxon>
        <taxon>Dikarya</taxon>
        <taxon>Ascomycota</taxon>
        <taxon>Pezizomycotina</taxon>
        <taxon>Dothideomycetes</taxon>
        <taxon>Pleosporomycetidae</taxon>
        <taxon>Pleosporales</taxon>
        <taxon>Pleosporineae</taxon>
        <taxon>Cucurbitariaceae</taxon>
        <taxon>Cucurbitaria</taxon>
    </lineage>
</organism>
<feature type="region of interest" description="Disordered" evidence="1">
    <location>
        <begin position="796"/>
        <end position="826"/>
    </location>
</feature>
<gene>
    <name evidence="2" type="ORF">K460DRAFT_405684</name>
</gene>
<dbReference type="Proteomes" id="UP000800039">
    <property type="component" value="Unassembled WGS sequence"/>
</dbReference>
<feature type="compositionally biased region" description="Polar residues" evidence="1">
    <location>
        <begin position="876"/>
        <end position="899"/>
    </location>
</feature>
<feature type="compositionally biased region" description="Acidic residues" evidence="1">
    <location>
        <begin position="510"/>
        <end position="522"/>
    </location>
</feature>
<accession>A0A9P4L8J7</accession>
<feature type="region of interest" description="Disordered" evidence="1">
    <location>
        <begin position="949"/>
        <end position="983"/>
    </location>
</feature>
<feature type="region of interest" description="Disordered" evidence="1">
    <location>
        <begin position="870"/>
        <end position="923"/>
    </location>
</feature>
<evidence type="ECO:0000256" key="1">
    <source>
        <dbReference type="SAM" id="MobiDB-lite"/>
    </source>
</evidence>
<protein>
    <submittedName>
        <fullName evidence="2">Uncharacterized protein</fullName>
    </submittedName>
</protein>
<feature type="compositionally biased region" description="Basic residues" evidence="1">
    <location>
        <begin position="1159"/>
        <end position="1173"/>
    </location>
</feature>
<comment type="caution">
    <text evidence="2">The sequence shown here is derived from an EMBL/GenBank/DDBJ whole genome shotgun (WGS) entry which is preliminary data.</text>
</comment>
<evidence type="ECO:0000313" key="2">
    <source>
        <dbReference type="EMBL" id="KAF1845422.1"/>
    </source>
</evidence>
<proteinExistence type="predicted"/>
<sequence length="1401" mass="157467">MEMQTGPQDPKVAFKPTSLWPRRKHATIDRSTFDAPHTLQNESLLVKKAFTAYDNVHAGRSTDGSRPHRQTQILTKKEDDIRRKSCKDLETKLHYTLQLFAKTDDLSKCDYKELAKRWESIVWRVTQTEDGDIDEYMNNIDLDLHDIDEWDSTWSEGNGREMLSDRIYQLLPEDFAQSRSLPQQKTTVTSPPKMRFVPKVPKTRKRNNKVDTSEFKTPEYIPLDQDQVFRDAAAAAAKVKEATLNAERYRKGQLSTEDEKRRQNRRQFREAISTLIELLPKTDALAKLDGADLAASRETSIWEETFNNAQEISAYDDKILDELQDLDTWNTYWESEDADEGGGRTGCTMFRQYVLQHSSQELNVVVQEDCLNEPVPQAKQSEMSKEDHERTEARNQFEWVIEDLVKCYVNDDEMARIDVPKLAAAWELQSWNATCAKTFNIADYLDHVENERVEIVSYSELWEDRLYNGLTGQEAFRQHFDQHFGAAYLIPESTSPELNDELYDLAGGNENEDYDKNEEDDIASGSYHKADSDVSNSLWDDELYDLAGGNENEHYDEEEDDIASGSHYKADSDVSDDELYELGGGNDYNIDVSNNLLEDEHEIIESPASPSSSQRGFDGIPIVEDIEGEINEDNAPHYSFGAALPLPLSAPQDRGDDVRSEFSYSNSYLGDNAETNGFEGEKLQNGSFETFASDSQDLGGPPYNSNMNSLLSDQNQFSNIRPKSHIPPDTEQDDIMDFEHHLTETIIQADKPGAHSADEYKKLPLQSASLVAESHDQGVKDVAMPDLHVSTIADTSSSNIGSKISSESGADTEMSTSPETRTPVESSGLMFSTAGMTFGKPFMGSTTSFLSRTTIDFGVNTANLSTLKREPAVPQVDSQESIGMSQTTEADQGPSSATESKPVDENVGVSENDEVAEDVQETSPGVAQNTIEATVYMVEDDICAHGLVPAHETDTDDPKVFDETDDNPTSSESPPTVDHAGASDTRIEAVKASQTLEFSPSQMACIMKHISSLHEDLVTRINDVGKKFESVRESLPEDQRDEQDPIFSEIKQDVGSFGSLSPQAAMSMLVEIPEMSKKPSQEPAHEVLTIETTTAEMVAQPTISQDVPEIETTKNIVDIRMEPPSENFAEETGKETISPANMHKQKGQPTEAVQPLAQKPKKKKSKKQPKKKIHISEAPVVIDQEVSEVNKLCSRITTYQTEWELVLAMKGVSVPRVFIDSAEDLVNAYRNMDKTDSATKRRLSELINHWDRLRRTVDAFHHLFLCFSNQAQDSLRQAAKDFRENMSGKQGYTTTAIRYREAGEERLAERWEALAAGRAQAHEKLLELAKPDLDVLVDRYREYYDAIQDLYMWGVFALPTKSIGEMASWTLADYRGRIKEAHKAFDTPLEELSVDICDCEL</sequence>
<feature type="region of interest" description="Disordered" evidence="1">
    <location>
        <begin position="548"/>
        <end position="571"/>
    </location>
</feature>
<name>A0A9P4L8J7_9PLEO</name>
<feature type="compositionally biased region" description="Acidic residues" evidence="1">
    <location>
        <begin position="911"/>
        <end position="920"/>
    </location>
</feature>
<feature type="region of interest" description="Disordered" evidence="1">
    <location>
        <begin position="508"/>
        <end position="533"/>
    </location>
</feature>
<dbReference type="EMBL" id="ML976616">
    <property type="protein sequence ID" value="KAF1845422.1"/>
    <property type="molecule type" value="Genomic_DNA"/>
</dbReference>
<feature type="region of interest" description="Disordered" evidence="1">
    <location>
        <begin position="1123"/>
        <end position="1175"/>
    </location>
</feature>
<reference evidence="2" key="1">
    <citation type="submission" date="2020-01" db="EMBL/GenBank/DDBJ databases">
        <authorList>
            <consortium name="DOE Joint Genome Institute"/>
            <person name="Haridas S."/>
            <person name="Albert R."/>
            <person name="Binder M."/>
            <person name="Bloem J."/>
            <person name="Labutti K."/>
            <person name="Salamov A."/>
            <person name="Andreopoulos B."/>
            <person name="Baker S.E."/>
            <person name="Barry K."/>
            <person name="Bills G."/>
            <person name="Bluhm B.H."/>
            <person name="Cannon C."/>
            <person name="Castanera R."/>
            <person name="Culley D.E."/>
            <person name="Daum C."/>
            <person name="Ezra D."/>
            <person name="Gonzalez J.B."/>
            <person name="Henrissat B."/>
            <person name="Kuo A."/>
            <person name="Liang C."/>
            <person name="Lipzen A."/>
            <person name="Lutzoni F."/>
            <person name="Magnuson J."/>
            <person name="Mondo S."/>
            <person name="Nolan M."/>
            <person name="Ohm R."/>
            <person name="Pangilinan J."/>
            <person name="Park H.-J."/>
            <person name="Ramirez L."/>
            <person name="Alfaro M."/>
            <person name="Sun H."/>
            <person name="Tritt A."/>
            <person name="Yoshinaga Y."/>
            <person name="Zwiers L.-H."/>
            <person name="Turgeon B.G."/>
            <person name="Goodwin S.B."/>
            <person name="Spatafora J.W."/>
            <person name="Crous P.W."/>
            <person name="Grigoriev I.V."/>
        </authorList>
    </citation>
    <scope>NUCLEOTIDE SEQUENCE</scope>
    <source>
        <strain evidence="2">CBS 394.84</strain>
    </source>
</reference>
<feature type="compositionally biased region" description="Polar residues" evidence="1">
    <location>
        <begin position="813"/>
        <end position="825"/>
    </location>
</feature>
<dbReference type="RefSeq" id="XP_040787985.1">
    <property type="nucleotide sequence ID" value="XM_040936875.1"/>
</dbReference>
<evidence type="ECO:0000313" key="3">
    <source>
        <dbReference type="Proteomes" id="UP000800039"/>
    </source>
</evidence>
<keyword evidence="3" id="KW-1185">Reference proteome</keyword>
<feature type="compositionally biased region" description="Basic and acidic residues" evidence="1">
    <location>
        <begin position="951"/>
        <end position="962"/>
    </location>
</feature>
<dbReference type="GeneID" id="63854125"/>
<dbReference type="OrthoDB" id="3683903at2759"/>